<dbReference type="STRING" id="470453.B0680_03825"/>
<keyword evidence="3" id="KW-1185">Reference proteome</keyword>
<sequence length="848" mass="93455">MSMINKPTKGFVLKTSCLLITTALLSACANSGAVQAPQATSARLLFSDNADTASNQAKSSLVSAISDYLNSERYVLSTYHYKAMPINHAGSIDAGSDPLWMTALKTYEYKSTQDNANYKSDAYRTNETYADESGDLPYLRYDDEKAGIIPENVISREVGMGAEYQEVNEKIRDNYADLRLCLGDLSSELDDVIKAKPTATSNDKAVKTIINQMNDCITEHNQSIDEIQMHAQGYQKQDIGQIRQCALNFTTDIGHILSPNRQHKSLTDKHYQLYDTVWLNYWACSQAYYYSADVEPYTYIGNGMSKPALNAYANLRQCSTKHHTVIDTLKAQNKTYRNDAESYAQAVYDTSYCLATGVYDGLGQTPDTPITKPTTPDEVSSLYSQYTAAFYGDYDSEYEPKSRFGTWFDAYKQMKTAGKSDASADSTTALPDLPIPTNGMGGLYTNMMSSMLDYMKKSPEQLDAKNAYQYNNTVMTVISHHQPSQKKLNTLLAFDYHSATADQSIQLPVAMDFNQQQLTADVSAALPLIALVSPKHAPLPADMPNGLVKFSLPSELQGVLPLPVIYDALNRAFLLSVSELDGERFTPMAMTHDAYAKQIGASQVIKLNLSSKDMGKMFGIVSKQLANDLKAYIDAHPELYQAKADADSADIDSADVGDTADALPSVTESDQPSDDQNDKLDAAKLKQVVDNWVLINQGYHTSDVGSLFALFESILPIGMDSSLYYYLDGRGKLIGLQSLQTMDDQMQNLRLQTVGQTRYSTKMIDHAYAKQFTQSFAQAGDAVDGNAWLAKIREENTLKSLAIDTREQYEFSPTIAARAATDAAAAMGEPASGETQCSFDDDGQVICH</sequence>
<name>A0A1T0CQF3_9GAMM</name>
<proteinExistence type="predicted"/>
<evidence type="ECO:0000313" key="3">
    <source>
        <dbReference type="Proteomes" id="UP000189800"/>
    </source>
</evidence>
<evidence type="ECO:0000313" key="2">
    <source>
        <dbReference type="EMBL" id="OOS24572.1"/>
    </source>
</evidence>
<feature type="signal peptide" evidence="1">
    <location>
        <begin position="1"/>
        <end position="36"/>
    </location>
</feature>
<dbReference type="PROSITE" id="PS51257">
    <property type="entry name" value="PROKAR_LIPOPROTEIN"/>
    <property type="match status" value="1"/>
</dbReference>
<dbReference type="OrthoDB" id="6653820at2"/>
<comment type="caution">
    <text evidence="2">The sequence shown here is derived from an EMBL/GenBank/DDBJ whole genome shotgun (WGS) entry which is preliminary data.</text>
</comment>
<dbReference type="AlphaFoldDB" id="A0A1T0CQF3"/>
<gene>
    <name evidence="2" type="ORF">B0680_03825</name>
</gene>
<evidence type="ECO:0000256" key="1">
    <source>
        <dbReference type="SAM" id="SignalP"/>
    </source>
</evidence>
<dbReference type="RefSeq" id="WP_078253734.1">
    <property type="nucleotide sequence ID" value="NZ_MUYU01000009.1"/>
</dbReference>
<protein>
    <submittedName>
        <fullName evidence="2">Uncharacterized protein</fullName>
    </submittedName>
</protein>
<feature type="chain" id="PRO_5012119994" evidence="1">
    <location>
        <begin position="37"/>
        <end position="848"/>
    </location>
</feature>
<accession>A0A1T0CQF3</accession>
<reference evidence="2 3" key="1">
    <citation type="submission" date="2017-02" db="EMBL/GenBank/DDBJ databases">
        <title>Draft genome sequence of Moraxella pluranimalium CCUG 54913T type strain.</title>
        <authorList>
            <person name="Salva-Serra F."/>
            <person name="Engstrom-Jakobsson H."/>
            <person name="Thorell K."/>
            <person name="Jaen-Luchoro D."/>
            <person name="Gonzales-Siles L."/>
            <person name="Karlsson R."/>
            <person name="Yazdan S."/>
            <person name="Boulund F."/>
            <person name="Johnning A."/>
            <person name="Engstrand L."/>
            <person name="Kristiansson E."/>
            <person name="Moore E."/>
        </authorList>
    </citation>
    <scope>NUCLEOTIDE SEQUENCE [LARGE SCALE GENOMIC DNA]</scope>
    <source>
        <strain evidence="2 3">CCUG 54913</strain>
    </source>
</reference>
<dbReference type="EMBL" id="MUYU01000009">
    <property type="protein sequence ID" value="OOS24572.1"/>
    <property type="molecule type" value="Genomic_DNA"/>
</dbReference>
<organism evidence="2 3">
    <name type="scientific">Moraxella pluranimalium</name>
    <dbReference type="NCBI Taxonomy" id="470453"/>
    <lineage>
        <taxon>Bacteria</taxon>
        <taxon>Pseudomonadati</taxon>
        <taxon>Pseudomonadota</taxon>
        <taxon>Gammaproteobacteria</taxon>
        <taxon>Moraxellales</taxon>
        <taxon>Moraxellaceae</taxon>
        <taxon>Moraxella</taxon>
    </lineage>
</organism>
<keyword evidence="1" id="KW-0732">Signal</keyword>
<dbReference type="Proteomes" id="UP000189800">
    <property type="component" value="Unassembled WGS sequence"/>
</dbReference>